<dbReference type="PANTHER" id="PTHR13696">
    <property type="entry name" value="P-LOOP CONTAINING NUCLEOSIDE TRIPHOSPHATE HYDROLASE"/>
    <property type="match status" value="1"/>
</dbReference>
<comment type="caution">
    <text evidence="1">The sequence shown here is derived from an EMBL/GenBank/DDBJ whole genome shotgun (WGS) entry which is preliminary data.</text>
</comment>
<dbReference type="InterPro" id="IPR027417">
    <property type="entry name" value="P-loop_NTPase"/>
</dbReference>
<dbReference type="CDD" id="cd02042">
    <property type="entry name" value="ParAB_family"/>
    <property type="match status" value="1"/>
</dbReference>
<dbReference type="Gene3D" id="3.40.50.300">
    <property type="entry name" value="P-loop containing nucleotide triphosphate hydrolases"/>
    <property type="match status" value="1"/>
</dbReference>
<dbReference type="AlphaFoldDB" id="A0A5C8P9D0"/>
<dbReference type="InterPro" id="IPR050678">
    <property type="entry name" value="DNA_Partitioning_ATPase"/>
</dbReference>
<evidence type="ECO:0000313" key="1">
    <source>
        <dbReference type="EMBL" id="TXL70426.1"/>
    </source>
</evidence>
<gene>
    <name evidence="1" type="ORF">FHP25_34425</name>
</gene>
<accession>A0A5C8P9D0</accession>
<reference evidence="1 2" key="1">
    <citation type="submission" date="2019-06" db="EMBL/GenBank/DDBJ databases">
        <title>New taxonomy in bacterial strain CC-CFT640, isolated from vineyard.</title>
        <authorList>
            <person name="Lin S.-Y."/>
            <person name="Tsai C.-F."/>
            <person name="Young C.-C."/>
        </authorList>
    </citation>
    <scope>NUCLEOTIDE SEQUENCE [LARGE SCALE GENOMIC DNA]</scope>
    <source>
        <strain evidence="1 2">CC-CFT640</strain>
    </source>
</reference>
<dbReference type="RefSeq" id="WP_147851543.1">
    <property type="nucleotide sequence ID" value="NZ_VDUZ01000059.1"/>
</dbReference>
<organism evidence="1 2">
    <name type="scientific">Vineibacter terrae</name>
    <dbReference type="NCBI Taxonomy" id="2586908"/>
    <lineage>
        <taxon>Bacteria</taxon>
        <taxon>Pseudomonadati</taxon>
        <taxon>Pseudomonadota</taxon>
        <taxon>Alphaproteobacteria</taxon>
        <taxon>Hyphomicrobiales</taxon>
        <taxon>Vineibacter</taxon>
    </lineage>
</organism>
<dbReference type="EMBL" id="VDUZ01000059">
    <property type="protein sequence ID" value="TXL70426.1"/>
    <property type="molecule type" value="Genomic_DNA"/>
</dbReference>
<proteinExistence type="predicted"/>
<dbReference type="InterPro" id="IPR015223">
    <property type="entry name" value="MipZ"/>
</dbReference>
<dbReference type="PANTHER" id="PTHR13696:SF96">
    <property type="entry name" value="COBQ_COBB_MIND_PARA NUCLEOTIDE BINDING DOMAIN-CONTAINING PROTEIN"/>
    <property type="match status" value="1"/>
</dbReference>
<name>A0A5C8P9D0_9HYPH</name>
<dbReference type="Pfam" id="PF09140">
    <property type="entry name" value="MipZ"/>
    <property type="match status" value="1"/>
</dbReference>
<evidence type="ECO:0000313" key="2">
    <source>
        <dbReference type="Proteomes" id="UP000321638"/>
    </source>
</evidence>
<dbReference type="SUPFAM" id="SSF52540">
    <property type="entry name" value="P-loop containing nucleoside triphosphate hydrolases"/>
    <property type="match status" value="1"/>
</dbReference>
<keyword evidence="2" id="KW-1185">Reference proteome</keyword>
<sequence>MSVTTAPFLAAFRVAANPSVVQAQARDAAPRAHVIVFGNEKGGSGKSTAAMHIAVALLREGARVGTIDVDARQGTLTRYVENRRTWVTAKGMAAPVPEHRAVLPSTQSVRTDAEADERQRLDAAFADLLPVCDYVIADTPGSDTFLSRHAHTYGDTLVTPLNDSFVDLDLLARIDPDTLKVVRPSIYAETVWKQRQLRAMSGGKPVDWLVMRNRLSAIAARNKRDMAAVLESLAKRIGYRLAAGLSERVIYRELFLKGLTLLDLREEKTGIAMTMSHVAARQEVRDLLSALNLPSRAEAAEPVAAGE</sequence>
<dbReference type="OrthoDB" id="13869at2"/>
<protein>
    <submittedName>
        <fullName evidence="1">ATPase</fullName>
    </submittedName>
</protein>
<dbReference type="Proteomes" id="UP000321638">
    <property type="component" value="Unassembled WGS sequence"/>
</dbReference>